<evidence type="ECO:0000313" key="8">
    <source>
        <dbReference type="EMBL" id="CAF4388714.1"/>
    </source>
</evidence>
<evidence type="ECO:0000256" key="3">
    <source>
        <dbReference type="ARBA" id="ARBA00022491"/>
    </source>
</evidence>
<keyword evidence="5" id="KW-0804">Transcription</keyword>
<name>A0A820NGD4_9BILA</name>
<comment type="subcellular location">
    <subcellularLocation>
        <location evidence="1">Nucleus</location>
    </subcellularLocation>
</comment>
<dbReference type="AlphaFoldDB" id="A0A820NGD4"/>
<keyword evidence="6" id="KW-0539">Nucleus</keyword>
<comment type="similarity">
    <text evidence="2">Belongs to the NELF-D family.</text>
</comment>
<reference evidence="8" key="1">
    <citation type="submission" date="2021-02" db="EMBL/GenBank/DDBJ databases">
        <authorList>
            <person name="Nowell W R."/>
        </authorList>
    </citation>
    <scope>NUCLEOTIDE SEQUENCE</scope>
</reference>
<evidence type="ECO:0000256" key="4">
    <source>
        <dbReference type="ARBA" id="ARBA00023015"/>
    </source>
</evidence>
<feature type="non-terminal residue" evidence="8">
    <location>
        <position position="121"/>
    </location>
</feature>
<evidence type="ECO:0000313" key="9">
    <source>
        <dbReference type="Proteomes" id="UP000663868"/>
    </source>
</evidence>
<evidence type="ECO:0000256" key="1">
    <source>
        <dbReference type="ARBA" id="ARBA00004123"/>
    </source>
</evidence>
<sequence>GHNVTEITLTLDGTTAFPKVYQPLCTMLSKKALNPADVTSLYKIYQSADAPPVDLIRKPAFIELLITQLFDPDSTLNPEHRPKYIGLLAYACSVAETNKKSSRKSTTNSKEELSQTTIALE</sequence>
<dbReference type="PANTHER" id="PTHR12144:SF0">
    <property type="entry name" value="NEGATIVE ELONGATION FACTOR C_D"/>
    <property type="match status" value="1"/>
</dbReference>
<organism evidence="8 9">
    <name type="scientific">Adineta steineri</name>
    <dbReference type="NCBI Taxonomy" id="433720"/>
    <lineage>
        <taxon>Eukaryota</taxon>
        <taxon>Metazoa</taxon>
        <taxon>Spiralia</taxon>
        <taxon>Gnathifera</taxon>
        <taxon>Rotifera</taxon>
        <taxon>Eurotatoria</taxon>
        <taxon>Bdelloidea</taxon>
        <taxon>Adinetida</taxon>
        <taxon>Adinetidae</taxon>
        <taxon>Adineta</taxon>
    </lineage>
</organism>
<dbReference type="Pfam" id="PF04858">
    <property type="entry name" value="TH1"/>
    <property type="match status" value="1"/>
</dbReference>
<proteinExistence type="inferred from homology"/>
<feature type="region of interest" description="Disordered" evidence="7">
    <location>
        <begin position="98"/>
        <end position="121"/>
    </location>
</feature>
<dbReference type="EMBL" id="CAJOBB010022899">
    <property type="protein sequence ID" value="CAF4388714.1"/>
    <property type="molecule type" value="Genomic_DNA"/>
</dbReference>
<dbReference type="Proteomes" id="UP000663868">
    <property type="component" value="Unassembled WGS sequence"/>
</dbReference>
<evidence type="ECO:0000256" key="2">
    <source>
        <dbReference type="ARBA" id="ARBA00005726"/>
    </source>
</evidence>
<gene>
    <name evidence="8" type="ORF">KXQ929_LOCUS50333</name>
</gene>
<dbReference type="PANTHER" id="PTHR12144">
    <property type="entry name" value="NEGATIVE ELONGATION FACTOR D"/>
    <property type="match status" value="1"/>
</dbReference>
<protein>
    <submittedName>
        <fullName evidence="8">Uncharacterized protein</fullName>
    </submittedName>
</protein>
<keyword evidence="4" id="KW-0805">Transcription regulation</keyword>
<dbReference type="GO" id="GO:0034244">
    <property type="term" value="P:negative regulation of transcription elongation by RNA polymerase II"/>
    <property type="evidence" value="ECO:0007669"/>
    <property type="project" value="TreeGrafter"/>
</dbReference>
<accession>A0A820NGD4</accession>
<comment type="caution">
    <text evidence="8">The sequence shown here is derived from an EMBL/GenBank/DDBJ whole genome shotgun (WGS) entry which is preliminary data.</text>
</comment>
<dbReference type="InterPro" id="IPR006942">
    <property type="entry name" value="TH1"/>
</dbReference>
<evidence type="ECO:0000256" key="6">
    <source>
        <dbReference type="ARBA" id="ARBA00023242"/>
    </source>
</evidence>
<evidence type="ECO:0000256" key="5">
    <source>
        <dbReference type="ARBA" id="ARBA00023163"/>
    </source>
</evidence>
<dbReference type="GO" id="GO:0003723">
    <property type="term" value="F:RNA binding"/>
    <property type="evidence" value="ECO:0007669"/>
    <property type="project" value="TreeGrafter"/>
</dbReference>
<evidence type="ECO:0000256" key="7">
    <source>
        <dbReference type="SAM" id="MobiDB-lite"/>
    </source>
</evidence>
<feature type="non-terminal residue" evidence="8">
    <location>
        <position position="1"/>
    </location>
</feature>
<dbReference type="GO" id="GO:0032021">
    <property type="term" value="C:NELF complex"/>
    <property type="evidence" value="ECO:0007669"/>
    <property type="project" value="TreeGrafter"/>
</dbReference>
<keyword evidence="3" id="KW-0678">Repressor</keyword>